<feature type="domain" description="C2" evidence="3">
    <location>
        <begin position="2169"/>
        <end position="2289"/>
    </location>
</feature>
<reference evidence="5" key="1">
    <citation type="submission" date="2021-02" db="EMBL/GenBank/DDBJ databases">
        <authorList>
            <person name="Dougan E. K."/>
            <person name="Rhodes N."/>
            <person name="Thang M."/>
            <person name="Chan C."/>
        </authorList>
    </citation>
    <scope>NUCLEOTIDE SEQUENCE</scope>
</reference>
<dbReference type="InterPro" id="IPR011992">
    <property type="entry name" value="EF-hand-dom_pair"/>
</dbReference>
<protein>
    <recommendedName>
        <fullName evidence="7">Calmodulin</fullName>
    </recommendedName>
</protein>
<evidence type="ECO:0000256" key="2">
    <source>
        <dbReference type="SAM" id="MobiDB-lite"/>
    </source>
</evidence>
<dbReference type="Pfam" id="PF03016">
    <property type="entry name" value="Exostosin_GT47"/>
    <property type="match status" value="1"/>
</dbReference>
<evidence type="ECO:0008006" key="7">
    <source>
        <dbReference type="Google" id="ProtNLM"/>
    </source>
</evidence>
<feature type="compositionally biased region" description="Low complexity" evidence="2">
    <location>
        <begin position="329"/>
        <end position="339"/>
    </location>
</feature>
<dbReference type="OrthoDB" id="1924787at2759"/>
<evidence type="ECO:0000313" key="6">
    <source>
        <dbReference type="Proteomes" id="UP000654075"/>
    </source>
</evidence>
<name>A0A813EIR9_POLGL</name>
<dbReference type="GO" id="GO:0016757">
    <property type="term" value="F:glycosyltransferase activity"/>
    <property type="evidence" value="ECO:0007669"/>
    <property type="project" value="InterPro"/>
</dbReference>
<feature type="region of interest" description="Disordered" evidence="2">
    <location>
        <begin position="1792"/>
        <end position="1816"/>
    </location>
</feature>
<feature type="compositionally biased region" description="Pro residues" evidence="2">
    <location>
        <begin position="1636"/>
        <end position="1648"/>
    </location>
</feature>
<dbReference type="Gene3D" id="1.10.238.10">
    <property type="entry name" value="EF-hand"/>
    <property type="match status" value="1"/>
</dbReference>
<dbReference type="Pfam" id="PF00168">
    <property type="entry name" value="C2"/>
    <property type="match status" value="1"/>
</dbReference>
<dbReference type="Proteomes" id="UP000654075">
    <property type="component" value="Unassembled WGS sequence"/>
</dbReference>
<dbReference type="PROSITE" id="PS50004">
    <property type="entry name" value="C2"/>
    <property type="match status" value="1"/>
</dbReference>
<dbReference type="SUPFAM" id="SSF47473">
    <property type="entry name" value="EF-hand"/>
    <property type="match status" value="1"/>
</dbReference>
<feature type="compositionally biased region" description="Low complexity" evidence="2">
    <location>
        <begin position="185"/>
        <end position="199"/>
    </location>
</feature>
<feature type="region of interest" description="Disordered" evidence="2">
    <location>
        <begin position="315"/>
        <end position="353"/>
    </location>
</feature>
<dbReference type="EMBL" id="CAJNNV010010945">
    <property type="protein sequence ID" value="CAE8599279.1"/>
    <property type="molecule type" value="Genomic_DNA"/>
</dbReference>
<comment type="similarity">
    <text evidence="1">Belongs to the glycosyltransferase 47 family.</text>
</comment>
<dbReference type="SUPFAM" id="SSF49562">
    <property type="entry name" value="C2 domain (Calcium/lipid-binding domain, CaLB)"/>
    <property type="match status" value="1"/>
</dbReference>
<dbReference type="GO" id="GO:0005509">
    <property type="term" value="F:calcium ion binding"/>
    <property type="evidence" value="ECO:0007669"/>
    <property type="project" value="InterPro"/>
</dbReference>
<proteinExistence type="inferred from homology"/>
<dbReference type="PANTHER" id="PTHR11062:SF281">
    <property type="entry name" value="EXOSTOSIN-LIKE 2"/>
    <property type="match status" value="1"/>
</dbReference>
<dbReference type="CDD" id="cd00030">
    <property type="entry name" value="C2"/>
    <property type="match status" value="1"/>
</dbReference>
<feature type="region of interest" description="Disordered" evidence="2">
    <location>
        <begin position="79"/>
        <end position="103"/>
    </location>
</feature>
<evidence type="ECO:0000256" key="1">
    <source>
        <dbReference type="ARBA" id="ARBA00010271"/>
    </source>
</evidence>
<feature type="region of interest" description="Disordered" evidence="2">
    <location>
        <begin position="1630"/>
        <end position="1649"/>
    </location>
</feature>
<comment type="caution">
    <text evidence="5">The sequence shown here is derived from an EMBL/GenBank/DDBJ whole genome shotgun (WGS) entry which is preliminary data.</text>
</comment>
<feature type="compositionally biased region" description="Acidic residues" evidence="2">
    <location>
        <begin position="204"/>
        <end position="213"/>
    </location>
</feature>
<evidence type="ECO:0000259" key="4">
    <source>
        <dbReference type="PROSITE" id="PS50222"/>
    </source>
</evidence>
<feature type="compositionally biased region" description="Pro residues" evidence="2">
    <location>
        <begin position="91"/>
        <end position="103"/>
    </location>
</feature>
<accession>A0A813EIR9</accession>
<feature type="region of interest" description="Disordered" evidence="2">
    <location>
        <begin position="185"/>
        <end position="220"/>
    </location>
</feature>
<evidence type="ECO:0000313" key="5">
    <source>
        <dbReference type="EMBL" id="CAE8599279.1"/>
    </source>
</evidence>
<dbReference type="SMART" id="SM00239">
    <property type="entry name" value="C2"/>
    <property type="match status" value="1"/>
</dbReference>
<dbReference type="InterPro" id="IPR000008">
    <property type="entry name" value="C2_dom"/>
</dbReference>
<sequence>MPGPSVPKPGQEIVFHVEVPSARGLPRPERTFVRLSGLGLSLDLPSEPLQDGSDEPGGWLFHDPEALAEIARLKAEAEAVANSKDKKAKGAPPPVEAPPLDPPQPVCRIARPCGSHADRQLLLDSVCSPLRVTLLRCGETPVVLGEALLELSGLIHETASLELDVELRWSQEMISELRTQFEAAAAAAATSATPDGEAASPTPEDGESEEAAPEPEAPVFEEPALGRLVVRVSTAGPIGRILCPEDLNDWAVLSVNLEGCYHLPQPLLEAGGALPAPGTFEGPLDTHPLGYSIRLLGCEFDGGRLVLPHVDLPTPVEGGEPPRADSATGSAALEAEVAEGSGGAATPEGEPVPSFHIGREEFVEGLMRAGFAAAQEDGPAVFDFLGRPRTGLGGRIGPQEFSRLAELAVPAPPKKLLAFREFLVEKHGQLDEAFDALDSAAEGSLSLESFVAGLEALGRPEDAEALFVAIDTQRTGTVCREDLRTLGVHKKLADLQLATKAAKWLLASTGSVQALTQQVDQQKTGQVTKESFLASAEQLGYPDTVGAALVFACLDPDQAARGGQVPTPDEVVEIFRDVEHHVHVLDLPHDVSPWYTPCEDIGFQYGMEVYFSEFFQTNPKYTAQEWRHADFIWIPQCVSVVYWRIRNETGMNHEAALAKADWEYLRPVAEWAARHPAHTRFGGANFFTVYAMDLGRQDFPASLPATANWTVGSLTGRVNWLQETGWWGRPDAEGGSSSVVLDRCAEETAANAAGREAQSQDFVIPIPSRFQLKTEGRVFQRPRLVFFAGSLNSCSRRWLFSLYGHKQEEELMILDHILPDEEYRAAMHSSTYCLVLRGSSHTNNVRLYDVIEHGCVPVIISDDFQPPMEGQLQWQQLAVFLRTTDLPKLLELLRAIPEEQRRIYLDRLTMGPDPAARRLDWRFGTFWSRILLDATQRMRAHAQDLNAGWWAEAVELNTIALRLYAQFLVFFVRLRSRSASTSGAAGLVVVDGGAAEGARQSKALQRSLFFAPGLLHQVVSLETSLEGQQALLLLASRRGWRSEVWQLMPTLLSSGSGEPPEALHNSMLPAAGTADAEVMSLARLSEISFPGDGIFLLRLRGESSTLDALLGTEALLSRPRMLRFLVFEYSASRWGNTRLEDAVKFMFGNGYLCFLMTEDDLFPVSGVLWDRANIDHDTMNADLTFLAQALLSSALPIANQDSGYATSVWSNIFCAAVDDTWLLTLLALKLVCNVLSRTEPLPERGEGSARAVWIALPATGKCQSRWEVDQLTCISLSATSRFQSRWEIFDEEAYLYIGSPRLDAGFISSSSLELLTKIDAAAAATVLPKLEDLVLGGEGLGATGGLGGLGGEGAGKAALAKLLADTLLLPDDEAPPGLSCADFVNGCTLLGAESLGVHPQLLFFLLDSLSCGRVGAAELAALPAFNAAARWQRLAACRSFIEVGVGSIDQEAFKRLFDDRSEYFSEAEESLPRVEWTKKLVHGYRGREWLQRLLNTLGDERGRQGANGPEASCGGAWLYLFPLVQGQSQAVDFKDVQDPAQAGHAKLARWHHAQAFLDLRRLAATAPDGSGPELEFRAFLTQVGPQPAGLNDAGELPTPYGTCQAYVKGTIRLDRPLLRLCPRDVRAPLRASGEPYIPPPPARRPPPTVKEELEREAGRVVGRLAAEFARMCHEHGLEEQQIVGPGGRLSEDPILGRKGVRRHMFVDWLEEQSGGSALRDLGAELRPAIVRLIRMENKDGPACGLSGNENDARYTYLTDYIMQHLFRALNHDVECHRRRRDERLWRSPPFVGDLTTVPNAQDPDAAPETPEQQREHDAQLTRLTFEYELLGDIARARELHEERLALEMNQESGEAWYGYARFLMRCSRSQPDAEQALRFVISLRPPEEGPSLREAAFLACLLQNHSLPCSLDGDERRSARFEAARALLEDYADRHSGEQVPLYFLFAVYALEAWGLQAEMAAGPSAAEESADRIARLSAAAAKYLELARAGPEIFNGTLNSAGPAGRPSFPELESLVHIEQVNRGETVVVPEGRPVMPAAWQPPAKPALPDPKSIRSFPDPEDSTSLSCVDLLLHFGLPSLVRFLLQEAVEAFGFISPATAASERCRIQLIKAAMMAGDWAETEALVSDLFARRGGDRTPEAHALLGECRYRAAREATATGSGYEAALSAFEAALSFLPAPEESLEAPEVRMRIYIEKAEKLAGDTISDKLDPYCIVKLGDSKRFQTPVQWNVGVNPKVDYNGVLILGNEEHIEFTVMEKDKHSADDLCGTCSMAVSELCASHPAYLIAHQVIANHGELFDHGQ</sequence>
<dbReference type="InterPro" id="IPR004263">
    <property type="entry name" value="Exostosin"/>
</dbReference>
<dbReference type="InterPro" id="IPR040911">
    <property type="entry name" value="Exostosin_GT47"/>
</dbReference>
<gene>
    <name evidence="5" type="ORF">PGLA1383_LOCUS17639</name>
</gene>
<dbReference type="InterPro" id="IPR002048">
    <property type="entry name" value="EF_hand_dom"/>
</dbReference>
<dbReference type="PROSITE" id="PS50222">
    <property type="entry name" value="EF_HAND_2"/>
    <property type="match status" value="1"/>
</dbReference>
<dbReference type="InterPro" id="IPR035892">
    <property type="entry name" value="C2_domain_sf"/>
</dbReference>
<keyword evidence="6" id="KW-1185">Reference proteome</keyword>
<organism evidence="5 6">
    <name type="scientific">Polarella glacialis</name>
    <name type="common">Dinoflagellate</name>
    <dbReference type="NCBI Taxonomy" id="89957"/>
    <lineage>
        <taxon>Eukaryota</taxon>
        <taxon>Sar</taxon>
        <taxon>Alveolata</taxon>
        <taxon>Dinophyceae</taxon>
        <taxon>Suessiales</taxon>
        <taxon>Suessiaceae</taxon>
        <taxon>Polarella</taxon>
    </lineage>
</organism>
<dbReference type="PANTHER" id="PTHR11062">
    <property type="entry name" value="EXOSTOSIN HEPARAN SULFATE GLYCOSYLTRANSFERASE -RELATED"/>
    <property type="match status" value="1"/>
</dbReference>
<feature type="domain" description="EF-hand" evidence="4">
    <location>
        <begin position="425"/>
        <end position="460"/>
    </location>
</feature>
<evidence type="ECO:0000259" key="3">
    <source>
        <dbReference type="PROSITE" id="PS50004"/>
    </source>
</evidence>
<dbReference type="Gene3D" id="2.60.40.150">
    <property type="entry name" value="C2 domain"/>
    <property type="match status" value="1"/>
</dbReference>